<feature type="compositionally biased region" description="Basic and acidic residues" evidence="1">
    <location>
        <begin position="135"/>
        <end position="167"/>
    </location>
</feature>
<keyword evidence="3" id="KW-1185">Reference proteome</keyword>
<feature type="non-terminal residue" evidence="2">
    <location>
        <position position="1"/>
    </location>
</feature>
<reference evidence="2" key="1">
    <citation type="submission" date="2021-02" db="EMBL/GenBank/DDBJ databases">
        <authorList>
            <person name="Dougan E. K."/>
            <person name="Rhodes N."/>
            <person name="Thang M."/>
            <person name="Chan C."/>
        </authorList>
    </citation>
    <scope>NUCLEOTIDE SEQUENCE</scope>
</reference>
<comment type="caution">
    <text evidence="2">The sequence shown here is derived from an EMBL/GenBank/DDBJ whole genome shotgun (WGS) entry which is preliminary data.</text>
</comment>
<dbReference type="Proteomes" id="UP000654075">
    <property type="component" value="Unassembled WGS sequence"/>
</dbReference>
<proteinExistence type="predicted"/>
<evidence type="ECO:0000313" key="3">
    <source>
        <dbReference type="Proteomes" id="UP000654075"/>
    </source>
</evidence>
<evidence type="ECO:0000313" key="2">
    <source>
        <dbReference type="EMBL" id="CAE8642779.1"/>
    </source>
</evidence>
<gene>
    <name evidence="2" type="ORF">PGLA1383_LOCUS57189</name>
</gene>
<dbReference type="EMBL" id="CAJNNV010033205">
    <property type="protein sequence ID" value="CAE8642779.1"/>
    <property type="molecule type" value="Genomic_DNA"/>
</dbReference>
<sequence length="471" mass="48988">AELHSSEPAPAPEQAPAAPASVPQAPAGGRAGSSGVLRRWAQRFLFGSSGAAGASAAGASAAGVSATGASAAGASAASGLPGEAAAKPGFMQRLLGTFRGGTGSRRQPGDEGKEGQGSQIPANQIAEGAGDVAEELAREEKEEQQTDQQHEQDQDNAQPHDEKRENEQQDDAEQDQETLLLSRIPEEEDEDAILLQELEAAAQRAQACWAKLDSLPRARVILQVTSLREGAPAGCGQWPRQAVLGAQQQQEQGLLEQLAEVVARASMAPAELLSAGRDAGQPGAAVADTRQVQVESRDGRLLCTVRFYDASSARGVEAQLNSALQDEADSTGLRAALLAAGAAEDAVPEVAPRWPVELLQAELLAALGLASSGCGWPGLGEALVPAIDAANALQQQLWSQQLAGDEEAAEKQGLLRQNCSCRQLCGFPSLRRFAGGGLLTCEEGRRRGLLPDLGPWVADEGVEKLPGQQEV</sequence>
<feature type="region of interest" description="Disordered" evidence="1">
    <location>
        <begin position="1"/>
        <end position="34"/>
    </location>
</feature>
<organism evidence="2 3">
    <name type="scientific">Polarella glacialis</name>
    <name type="common">Dinoflagellate</name>
    <dbReference type="NCBI Taxonomy" id="89957"/>
    <lineage>
        <taxon>Eukaryota</taxon>
        <taxon>Sar</taxon>
        <taxon>Alveolata</taxon>
        <taxon>Dinophyceae</taxon>
        <taxon>Suessiales</taxon>
        <taxon>Suessiaceae</taxon>
        <taxon>Polarella</taxon>
    </lineage>
</organism>
<feature type="compositionally biased region" description="Low complexity" evidence="1">
    <location>
        <begin position="51"/>
        <end position="86"/>
    </location>
</feature>
<feature type="non-terminal residue" evidence="2">
    <location>
        <position position="471"/>
    </location>
</feature>
<feature type="compositionally biased region" description="Low complexity" evidence="1">
    <location>
        <begin position="1"/>
        <end position="27"/>
    </location>
</feature>
<dbReference type="AlphaFoldDB" id="A0A813HW85"/>
<accession>A0A813HW85</accession>
<feature type="region of interest" description="Disordered" evidence="1">
    <location>
        <begin position="51"/>
        <end position="176"/>
    </location>
</feature>
<name>A0A813HW85_POLGL</name>
<protein>
    <submittedName>
        <fullName evidence="2">Uncharacterized protein</fullName>
    </submittedName>
</protein>
<evidence type="ECO:0000256" key="1">
    <source>
        <dbReference type="SAM" id="MobiDB-lite"/>
    </source>
</evidence>